<accession>A0A2J9PL94</accession>
<comment type="caution">
    <text evidence="1">The sequence shown here is derived from an EMBL/GenBank/DDBJ whole genome shotgun (WGS) entry which is preliminary data.</text>
</comment>
<dbReference type="EMBL" id="NBTM02000001">
    <property type="protein sequence ID" value="PNL91077.1"/>
    <property type="molecule type" value="Genomic_DNA"/>
</dbReference>
<name>A0A2J9PL94_9LACT</name>
<reference evidence="2" key="1">
    <citation type="submission" date="2017-12" db="EMBL/GenBank/DDBJ databases">
        <title>FDA dAtabase for Regulatory Grade micrObial Sequences (FDA-ARGOS): Supporting development and validation of Infectious Disease Dx tests.</title>
        <authorList>
            <person name="Hoffmann M."/>
            <person name="Allard M."/>
            <person name="Evans P."/>
            <person name="Brown E."/>
            <person name="Tallon L."/>
            <person name="Sadzewicz L."/>
            <person name="Sengamalay N."/>
            <person name="Ott S."/>
            <person name="Godinez A."/>
            <person name="Nagaraj S."/>
            <person name="Vavikolanu K."/>
            <person name="Aluvathingal J."/>
            <person name="Nadendla S."/>
            <person name="Sichtig H."/>
        </authorList>
    </citation>
    <scope>NUCLEOTIDE SEQUENCE [LARGE SCALE GENOMIC DNA]</scope>
    <source>
        <strain evidence="2">FDAARGOS_249</strain>
    </source>
</reference>
<dbReference type="Proteomes" id="UP000192813">
    <property type="component" value="Unassembled WGS sequence"/>
</dbReference>
<evidence type="ECO:0000313" key="1">
    <source>
        <dbReference type="EMBL" id="PNL91077.1"/>
    </source>
</evidence>
<evidence type="ECO:0000313" key="2">
    <source>
        <dbReference type="Proteomes" id="UP000192813"/>
    </source>
</evidence>
<organism evidence="1 2">
    <name type="scientific">Aerococcus viridans</name>
    <dbReference type="NCBI Taxonomy" id="1377"/>
    <lineage>
        <taxon>Bacteria</taxon>
        <taxon>Bacillati</taxon>
        <taxon>Bacillota</taxon>
        <taxon>Bacilli</taxon>
        <taxon>Lactobacillales</taxon>
        <taxon>Aerococcaceae</taxon>
        <taxon>Aerococcus</taxon>
    </lineage>
</organism>
<proteinExistence type="predicted"/>
<protein>
    <submittedName>
        <fullName evidence="1">Uncharacterized protein</fullName>
    </submittedName>
</protein>
<gene>
    <name evidence="1" type="ORF">A6J77_001945</name>
</gene>
<dbReference type="AlphaFoldDB" id="A0A2J9PL94"/>
<sequence length="103" mass="11828">MPAKNMRIKPKCDMADLDRLNAKERRHNKMVKVLYVMSPDVFDAVYTPATRTEIQSLIDINDEVIDLGKMVTDDQVEFFRADSCLLQNSLQISLLKVQPKADE</sequence>